<dbReference type="GO" id="GO:0000794">
    <property type="term" value="C:condensed nuclear chromosome"/>
    <property type="evidence" value="ECO:0007669"/>
    <property type="project" value="EnsemblFungi"/>
</dbReference>
<dbReference type="eggNOG" id="KOG0424">
    <property type="taxonomic scope" value="Eukaryota"/>
</dbReference>
<evidence type="ECO:0000259" key="7">
    <source>
        <dbReference type="PROSITE" id="PS50127"/>
    </source>
</evidence>
<dbReference type="InterPro" id="IPR016135">
    <property type="entry name" value="UBQ-conjugating_enzyme/RWD"/>
</dbReference>
<gene>
    <name evidence="9" type="ORF">B0I71DRAFT_131725</name>
    <name evidence="8" type="ORF">YALI1_B29539g</name>
</gene>
<evidence type="ECO:0000256" key="5">
    <source>
        <dbReference type="PROSITE-ProRule" id="PRU10133"/>
    </source>
</evidence>
<proteinExistence type="inferred from homology"/>
<dbReference type="InterPro" id="IPR023313">
    <property type="entry name" value="UBQ-conjugating_AS"/>
</dbReference>
<accession>A0A1H6PU24</accession>
<dbReference type="PROSITE" id="PS50127">
    <property type="entry name" value="UBC_2"/>
    <property type="match status" value="1"/>
</dbReference>
<dbReference type="RefSeq" id="XP_501230.1">
    <property type="nucleotide sequence ID" value="XM_501230.1"/>
</dbReference>
<dbReference type="FunFam" id="3.10.110.10:FF:000108">
    <property type="entry name" value="Ubiquitin-conjugating enzyme family protein"/>
    <property type="match status" value="1"/>
</dbReference>
<evidence type="ECO:0000313" key="11">
    <source>
        <dbReference type="Proteomes" id="UP000256601"/>
    </source>
</evidence>
<dbReference type="KEGG" id="yli:2907290"/>
<name>A0A1H6PU24_YARLL</name>
<dbReference type="InterPro" id="IPR050113">
    <property type="entry name" value="Ub_conjugating_enzyme"/>
</dbReference>
<dbReference type="VEuPathDB" id="FungiDB:YALI0_B22638g"/>
<evidence type="ECO:0000256" key="3">
    <source>
        <dbReference type="ARBA" id="ARBA00022786"/>
    </source>
</evidence>
<evidence type="ECO:0000256" key="2">
    <source>
        <dbReference type="ARBA" id="ARBA00022741"/>
    </source>
</evidence>
<dbReference type="InterPro" id="IPR000608">
    <property type="entry name" value="UBC"/>
</dbReference>
<reference evidence="9 11" key="2">
    <citation type="submission" date="2018-07" db="EMBL/GenBank/DDBJ databases">
        <title>Draft Genome Assemblies for Five Robust Yarrowia lipolytica Strains Exhibiting High Lipid Production and Pentose Sugar Utilization and Sugar Alcohol Secretion from Undetoxified Lignocellulosic Biomass Hydrolysates.</title>
        <authorList>
            <consortium name="DOE Joint Genome Institute"/>
            <person name="Walker C."/>
            <person name="Ryu S."/>
            <person name="Na H."/>
            <person name="Zane M."/>
            <person name="LaButti K."/>
            <person name="Lipzen A."/>
            <person name="Haridas S."/>
            <person name="Barry K."/>
            <person name="Grigoriev I.V."/>
            <person name="Quarterman J."/>
            <person name="Slininger P."/>
            <person name="Dien B."/>
            <person name="Trinh C.T."/>
        </authorList>
    </citation>
    <scope>NUCLEOTIDE SEQUENCE [LARGE SCALE GENOMIC DNA]</scope>
    <source>
        <strain evidence="9 11">YB392</strain>
    </source>
</reference>
<evidence type="ECO:0000313" key="8">
    <source>
        <dbReference type="EMBL" id="AOW02084.1"/>
    </source>
</evidence>
<dbReference type="GO" id="GO:0019789">
    <property type="term" value="F:SUMO transferase activity"/>
    <property type="evidence" value="ECO:0007669"/>
    <property type="project" value="EnsemblFungi"/>
</dbReference>
<evidence type="ECO:0000256" key="6">
    <source>
        <dbReference type="RuleBase" id="RU362109"/>
    </source>
</evidence>
<dbReference type="GeneID" id="2907290"/>
<dbReference type="AlphaFoldDB" id="A0A1H6PU24"/>
<keyword evidence="3 6" id="KW-0833">Ubl conjugation pathway</keyword>
<sequence>MSEDSLMQKRLMEERKTWRKSHPFGFFAKPAKDQNGNLDLTNWNAGIPGKEGTAWAGATYPMLITFPKDYPTKPPRCRFDAGFYHPNVYPSGTVCLSILNEEEDWRPSITLSEIVMGIQELMNNPNPHSPAQNDAFAAFQKNKEEYDKRVAEQVKKYAA</sequence>
<dbReference type="OMA" id="TWECGIP"/>
<keyword evidence="1" id="KW-0808">Transferase</keyword>
<dbReference type="Pfam" id="PF00179">
    <property type="entry name" value="UQ_con"/>
    <property type="match status" value="1"/>
</dbReference>
<keyword evidence="2 6" id="KW-0547">Nucleotide-binding</keyword>
<dbReference type="PANTHER" id="PTHR24067">
    <property type="entry name" value="UBIQUITIN-CONJUGATING ENZYME E2"/>
    <property type="match status" value="1"/>
</dbReference>
<feature type="active site" description="Glycyl thioester intermediate" evidence="5">
    <location>
        <position position="95"/>
    </location>
</feature>
<feature type="domain" description="UBC core" evidence="7">
    <location>
        <begin position="6"/>
        <end position="159"/>
    </location>
</feature>
<evidence type="ECO:0000313" key="9">
    <source>
        <dbReference type="EMBL" id="RDW25971.1"/>
    </source>
</evidence>
<dbReference type="VEuPathDB" id="FungiDB:YALI1_B29539g"/>
<dbReference type="GO" id="GO:0016925">
    <property type="term" value="P:protein sumoylation"/>
    <property type="evidence" value="ECO:0007669"/>
    <property type="project" value="EnsemblFungi"/>
</dbReference>
<dbReference type="SMART" id="SM00212">
    <property type="entry name" value="UBCc"/>
    <property type="match status" value="1"/>
</dbReference>
<organism evidence="8 10">
    <name type="scientific">Yarrowia lipolytica</name>
    <name type="common">Candida lipolytica</name>
    <dbReference type="NCBI Taxonomy" id="4952"/>
    <lineage>
        <taxon>Eukaryota</taxon>
        <taxon>Fungi</taxon>
        <taxon>Dikarya</taxon>
        <taxon>Ascomycota</taxon>
        <taxon>Saccharomycotina</taxon>
        <taxon>Dipodascomycetes</taxon>
        <taxon>Dipodascales</taxon>
        <taxon>Dipodascales incertae sedis</taxon>
        <taxon>Yarrowia</taxon>
    </lineage>
</organism>
<keyword evidence="4 6" id="KW-0067">ATP-binding</keyword>
<protein>
    <submittedName>
        <fullName evidence="9">Ubiquitin-conjugating enzyme/RWD-like protein</fullName>
    </submittedName>
</protein>
<dbReference type="GO" id="GO:0005524">
    <property type="term" value="F:ATP binding"/>
    <property type="evidence" value="ECO:0007669"/>
    <property type="project" value="UniProtKB-UniRule"/>
</dbReference>
<evidence type="ECO:0000313" key="10">
    <source>
        <dbReference type="Proteomes" id="UP000182444"/>
    </source>
</evidence>
<reference evidence="8 10" key="1">
    <citation type="journal article" date="2016" name="PLoS ONE">
        <title>Sequence Assembly of Yarrowia lipolytica Strain W29/CLIB89 Shows Transposable Element Diversity.</title>
        <authorList>
            <person name="Magnan C."/>
            <person name="Yu J."/>
            <person name="Chang I."/>
            <person name="Jahn E."/>
            <person name="Kanomata Y."/>
            <person name="Wu J."/>
            <person name="Zeller M."/>
            <person name="Oakes M."/>
            <person name="Baldi P."/>
            <person name="Sandmeyer S."/>
        </authorList>
    </citation>
    <scope>NUCLEOTIDE SEQUENCE [LARGE SCALE GENOMIC DNA]</scope>
    <source>
        <strain evidence="8">CLIB89</strain>
        <strain evidence="10">CLIB89(W29)</strain>
    </source>
</reference>
<dbReference type="OrthoDB" id="6600758at2759"/>
<dbReference type="EMBL" id="CP017554">
    <property type="protein sequence ID" value="AOW02084.1"/>
    <property type="molecule type" value="Genomic_DNA"/>
</dbReference>
<comment type="similarity">
    <text evidence="6">Belongs to the ubiquitin-conjugating enzyme family.</text>
</comment>
<dbReference type="GO" id="GO:0000022">
    <property type="term" value="P:mitotic spindle elongation"/>
    <property type="evidence" value="ECO:0007669"/>
    <property type="project" value="EnsemblFungi"/>
</dbReference>
<evidence type="ECO:0000256" key="1">
    <source>
        <dbReference type="ARBA" id="ARBA00022679"/>
    </source>
</evidence>
<dbReference type="EMBL" id="KZ858990">
    <property type="protein sequence ID" value="RDW25971.1"/>
    <property type="molecule type" value="Genomic_DNA"/>
</dbReference>
<dbReference type="Proteomes" id="UP000182444">
    <property type="component" value="Chromosome 1B"/>
</dbReference>
<dbReference type="PROSITE" id="PS00183">
    <property type="entry name" value="UBC_1"/>
    <property type="match status" value="1"/>
</dbReference>
<dbReference type="CDD" id="cd23798">
    <property type="entry name" value="UBCc_UBE2I"/>
    <property type="match status" value="1"/>
</dbReference>
<evidence type="ECO:0000256" key="4">
    <source>
        <dbReference type="ARBA" id="ARBA00022840"/>
    </source>
</evidence>
<dbReference type="SUPFAM" id="SSF54495">
    <property type="entry name" value="UBC-like"/>
    <property type="match status" value="1"/>
</dbReference>
<dbReference type="Gene3D" id="3.10.110.10">
    <property type="entry name" value="Ubiquitin Conjugating Enzyme"/>
    <property type="match status" value="1"/>
</dbReference>
<dbReference type="Proteomes" id="UP000256601">
    <property type="component" value="Unassembled WGS sequence"/>
</dbReference>